<protein>
    <recommendedName>
        <fullName evidence="1">non-specific serine/threonine protein kinase</fullName>
        <ecNumber evidence="1">2.7.11.1</ecNumber>
    </recommendedName>
</protein>
<dbReference type="Pfam" id="PF03793">
    <property type="entry name" value="PASTA"/>
    <property type="match status" value="2"/>
</dbReference>
<dbReference type="RefSeq" id="WP_174193161.1">
    <property type="nucleotide sequence ID" value="NZ_CP046051.1"/>
</dbReference>
<dbReference type="CDD" id="cd06577">
    <property type="entry name" value="PASTA_pknB"/>
    <property type="match status" value="2"/>
</dbReference>
<keyword evidence="3" id="KW-0677">Repeat</keyword>
<dbReference type="Gene3D" id="3.30.10.20">
    <property type="match status" value="2"/>
</dbReference>
<feature type="transmembrane region" description="Helical" evidence="10">
    <location>
        <begin position="247"/>
        <end position="263"/>
    </location>
</feature>
<evidence type="ECO:0000256" key="9">
    <source>
        <dbReference type="SAM" id="MobiDB-lite"/>
    </source>
</evidence>
<dbReference type="EMBL" id="CP046051">
    <property type="protein sequence ID" value="QKN23908.1"/>
    <property type="molecule type" value="Genomic_DNA"/>
</dbReference>
<keyword evidence="5 12" id="KW-0418">Kinase</keyword>
<keyword evidence="2" id="KW-0808">Transferase</keyword>
<accession>A0A859DPY6</accession>
<sequence length="626" mass="66581">MTGYEHLCMNCMADTEGQAKCPRCGFPQQEPQRKDALPYRTVLQERYMVGRAKRSDPEGFTYIAFDMQQLCTVQIREFFPHEICARITGSTDIAVIAGNETAFDEYLNDFISYQESIAKFRDQPAILAVQDIFEENYTAYAVSPWEEAITLRYFVERSGGSLSWNAAWKLFMPVISAVSAMYAAGVGHYGISPDTLFIMPNGSMKLGAFCSPAVRISGGCLLPNLQSGCAAAEQYDANAKLGENTDVYGMAATLFYALTGVLPKDARDRRSDPRLLLPASTLRSIPPHVVTALANALQVSRSERTPTFERFRAELSAAPTATASLEETQSLRRISSPYDDSADRATHAAQQQEQEQEAENIRKPIPKFVGIILICVAVLICVTVGVVAYLSNHSGSLGELAVATSAASSVENPVTGNASESALTNSGVNHSAISAVSSSDVISSASDSAENESTASASSLSSPSSLTSSSNSSSMASSVPEGQIVVPNLVGKNYYSLSKSSDYQVVLTSKEFSDSIKEGCIISQTPSSSGTMVKGAAISVTVSQGAALRELPDVAGLSYDAACKKVDAVGLVPDGKTLQSSNSIPKGQVIGYADGLKAGSKLNYQYSVTLLVSTGADNTDSEDVAD</sequence>
<dbReference type="AlphaFoldDB" id="A0A859DPY6"/>
<dbReference type="Proteomes" id="UP000501316">
    <property type="component" value="Chromosome"/>
</dbReference>
<feature type="transmembrane region" description="Helical" evidence="10">
    <location>
        <begin position="170"/>
        <end position="191"/>
    </location>
</feature>
<evidence type="ECO:0000256" key="6">
    <source>
        <dbReference type="ARBA" id="ARBA00022840"/>
    </source>
</evidence>
<feature type="transmembrane region" description="Helical" evidence="10">
    <location>
        <begin position="368"/>
        <end position="390"/>
    </location>
</feature>
<keyword evidence="4" id="KW-0547">Nucleotide-binding</keyword>
<dbReference type="EC" id="2.7.11.1" evidence="1"/>
<dbReference type="Gene3D" id="1.10.510.10">
    <property type="entry name" value="Transferase(Phosphotransferase) domain 1"/>
    <property type="match status" value="1"/>
</dbReference>
<feature type="region of interest" description="Disordered" evidence="9">
    <location>
        <begin position="453"/>
        <end position="478"/>
    </location>
</feature>
<gene>
    <name evidence="12" type="ORF">GJQ69_05080</name>
</gene>
<comment type="catalytic activity">
    <reaction evidence="7">
        <text>L-threonyl-[protein] + ATP = O-phospho-L-threonyl-[protein] + ADP + H(+)</text>
        <dbReference type="Rhea" id="RHEA:46608"/>
        <dbReference type="Rhea" id="RHEA-COMP:11060"/>
        <dbReference type="Rhea" id="RHEA-COMP:11605"/>
        <dbReference type="ChEBI" id="CHEBI:15378"/>
        <dbReference type="ChEBI" id="CHEBI:30013"/>
        <dbReference type="ChEBI" id="CHEBI:30616"/>
        <dbReference type="ChEBI" id="CHEBI:61977"/>
        <dbReference type="ChEBI" id="CHEBI:456216"/>
        <dbReference type="EC" id="2.7.11.1"/>
    </reaction>
</comment>
<keyword evidence="10" id="KW-0472">Membrane</keyword>
<evidence type="ECO:0000256" key="7">
    <source>
        <dbReference type="ARBA" id="ARBA00047899"/>
    </source>
</evidence>
<evidence type="ECO:0000259" key="11">
    <source>
        <dbReference type="SMART" id="SM00740"/>
    </source>
</evidence>
<organism evidence="12 13">
    <name type="scientific">Caproicibacterium lactatifermentans</name>
    <dbReference type="NCBI Taxonomy" id="2666138"/>
    <lineage>
        <taxon>Bacteria</taxon>
        <taxon>Bacillati</taxon>
        <taxon>Bacillota</taxon>
        <taxon>Clostridia</taxon>
        <taxon>Eubacteriales</taxon>
        <taxon>Oscillospiraceae</taxon>
        <taxon>Caproicibacterium</taxon>
    </lineage>
</organism>
<keyword evidence="10" id="KW-0812">Transmembrane</keyword>
<keyword evidence="6" id="KW-0067">ATP-binding</keyword>
<name>A0A859DPY6_9FIRM</name>
<dbReference type="InterPro" id="IPR005543">
    <property type="entry name" value="PASTA_dom"/>
</dbReference>
<evidence type="ECO:0000313" key="12">
    <source>
        <dbReference type="EMBL" id="QKN23908.1"/>
    </source>
</evidence>
<dbReference type="GO" id="GO:0005524">
    <property type="term" value="F:ATP binding"/>
    <property type="evidence" value="ECO:0007669"/>
    <property type="project" value="UniProtKB-KW"/>
</dbReference>
<dbReference type="SMART" id="SM00740">
    <property type="entry name" value="PASTA"/>
    <property type="match status" value="2"/>
</dbReference>
<evidence type="ECO:0000256" key="10">
    <source>
        <dbReference type="SAM" id="Phobius"/>
    </source>
</evidence>
<evidence type="ECO:0000313" key="13">
    <source>
        <dbReference type="Proteomes" id="UP000501316"/>
    </source>
</evidence>
<feature type="region of interest" description="Disordered" evidence="9">
    <location>
        <begin position="337"/>
        <end position="359"/>
    </location>
</feature>
<proteinExistence type="predicted"/>
<comment type="catalytic activity">
    <reaction evidence="8">
        <text>L-seryl-[protein] + ATP = O-phospho-L-seryl-[protein] + ADP + H(+)</text>
        <dbReference type="Rhea" id="RHEA:17989"/>
        <dbReference type="Rhea" id="RHEA-COMP:9863"/>
        <dbReference type="Rhea" id="RHEA-COMP:11604"/>
        <dbReference type="ChEBI" id="CHEBI:15378"/>
        <dbReference type="ChEBI" id="CHEBI:29999"/>
        <dbReference type="ChEBI" id="CHEBI:30616"/>
        <dbReference type="ChEBI" id="CHEBI:83421"/>
        <dbReference type="ChEBI" id="CHEBI:456216"/>
        <dbReference type="EC" id="2.7.11.1"/>
    </reaction>
</comment>
<dbReference type="PANTHER" id="PTHR43289:SF6">
    <property type="entry name" value="SERINE_THREONINE-PROTEIN KINASE NEKL-3"/>
    <property type="match status" value="1"/>
</dbReference>
<dbReference type="InterPro" id="IPR011009">
    <property type="entry name" value="Kinase-like_dom_sf"/>
</dbReference>
<dbReference type="PANTHER" id="PTHR43289">
    <property type="entry name" value="MITOGEN-ACTIVATED PROTEIN KINASE KINASE KINASE 20-RELATED"/>
    <property type="match status" value="1"/>
</dbReference>
<evidence type="ECO:0000256" key="3">
    <source>
        <dbReference type="ARBA" id="ARBA00022737"/>
    </source>
</evidence>
<dbReference type="GO" id="GO:0004674">
    <property type="term" value="F:protein serine/threonine kinase activity"/>
    <property type="evidence" value="ECO:0007669"/>
    <property type="project" value="UniProtKB-EC"/>
</dbReference>
<feature type="domain" description="PASTA" evidence="11">
    <location>
        <begin position="481"/>
        <end position="544"/>
    </location>
</feature>
<evidence type="ECO:0000256" key="8">
    <source>
        <dbReference type="ARBA" id="ARBA00048679"/>
    </source>
</evidence>
<reference evidence="12 13" key="1">
    <citation type="submission" date="2019-11" db="EMBL/GenBank/DDBJ databases">
        <authorList>
            <person name="Ren C."/>
            <person name="Wang H."/>
            <person name="Xu Y."/>
        </authorList>
    </citation>
    <scope>NUCLEOTIDE SEQUENCE [LARGE SCALE GENOMIC DNA]</scope>
    <source>
        <strain evidence="12 13">LBM 19010</strain>
    </source>
</reference>
<dbReference type="SUPFAM" id="SSF56112">
    <property type="entry name" value="Protein kinase-like (PK-like)"/>
    <property type="match status" value="1"/>
</dbReference>
<evidence type="ECO:0000256" key="4">
    <source>
        <dbReference type="ARBA" id="ARBA00022741"/>
    </source>
</evidence>
<evidence type="ECO:0000256" key="2">
    <source>
        <dbReference type="ARBA" id="ARBA00022679"/>
    </source>
</evidence>
<evidence type="ECO:0000256" key="5">
    <source>
        <dbReference type="ARBA" id="ARBA00022777"/>
    </source>
</evidence>
<evidence type="ECO:0000256" key="1">
    <source>
        <dbReference type="ARBA" id="ARBA00012513"/>
    </source>
</evidence>
<feature type="domain" description="PASTA" evidence="11">
    <location>
        <begin position="545"/>
        <end position="614"/>
    </location>
</feature>
<dbReference type="KEGG" id="clf:GJQ69_05080"/>
<keyword evidence="10" id="KW-1133">Transmembrane helix</keyword>